<evidence type="ECO:0000313" key="2">
    <source>
        <dbReference type="EMBL" id="TDX86156.1"/>
    </source>
</evidence>
<evidence type="ECO:0000256" key="1">
    <source>
        <dbReference type="SAM" id="Phobius"/>
    </source>
</evidence>
<accession>A0A4R8ICM9</accession>
<name>A0A4R8ICM9_9FLAO</name>
<keyword evidence="1" id="KW-1133">Transmembrane helix</keyword>
<dbReference type="EMBL" id="SOEO01000001">
    <property type="protein sequence ID" value="TDX86156.1"/>
    <property type="molecule type" value="Genomic_DNA"/>
</dbReference>
<feature type="transmembrane region" description="Helical" evidence="1">
    <location>
        <begin position="20"/>
        <end position="38"/>
    </location>
</feature>
<keyword evidence="1" id="KW-0472">Membrane</keyword>
<dbReference type="AlphaFoldDB" id="A0A4R8ICM9"/>
<evidence type="ECO:0000313" key="3">
    <source>
        <dbReference type="Proteomes" id="UP000295313"/>
    </source>
</evidence>
<sequence>MFIFDRQNTALAIVKSKLKYFSFFFLLIFVSSQIFQLGHAVEHVQAHFETGYNNEPASKSFSAENNVGGISFKTSKAEADHQHCHICSHNLYQFPAYIPAIADHHLSVKFAEVAQLKTETASGTPVEIFIHHFGLRGPPSLFS</sequence>
<comment type="caution">
    <text evidence="2">The sequence shown here is derived from an EMBL/GenBank/DDBJ whole genome shotgun (WGS) entry which is preliminary data.</text>
</comment>
<dbReference type="Proteomes" id="UP000295313">
    <property type="component" value="Unassembled WGS sequence"/>
</dbReference>
<protein>
    <recommendedName>
        <fullName evidence="4">DUF2946 domain-containing protein</fullName>
    </recommendedName>
</protein>
<reference evidence="2 3" key="1">
    <citation type="submission" date="2019-03" db="EMBL/GenBank/DDBJ databases">
        <title>Genomic Encyclopedia of Type Strains, Phase III (KMG-III): the genomes of soil and plant-associated and newly described type strains.</title>
        <authorList>
            <person name="Whitman W."/>
        </authorList>
    </citation>
    <scope>NUCLEOTIDE SEQUENCE [LARGE SCALE GENOMIC DNA]</scope>
    <source>
        <strain evidence="2 3">CGMCC 1.12802</strain>
    </source>
</reference>
<keyword evidence="1" id="KW-0812">Transmembrane</keyword>
<proteinExistence type="predicted"/>
<keyword evidence="3" id="KW-1185">Reference proteome</keyword>
<gene>
    <name evidence="2" type="ORF">B0I22_0266</name>
</gene>
<evidence type="ECO:0008006" key="4">
    <source>
        <dbReference type="Google" id="ProtNLM"/>
    </source>
</evidence>
<organism evidence="2 3">
    <name type="scientific">Epilithonimonas xixisoli</name>
    <dbReference type="NCBI Taxonomy" id="1476462"/>
    <lineage>
        <taxon>Bacteria</taxon>
        <taxon>Pseudomonadati</taxon>
        <taxon>Bacteroidota</taxon>
        <taxon>Flavobacteriia</taxon>
        <taxon>Flavobacteriales</taxon>
        <taxon>Weeksellaceae</taxon>
        <taxon>Chryseobacterium group</taxon>
        <taxon>Epilithonimonas</taxon>
    </lineage>
</organism>